<dbReference type="InterPro" id="IPR011044">
    <property type="entry name" value="Quino_amine_DH_bsu"/>
</dbReference>
<dbReference type="GO" id="GO:1990811">
    <property type="term" value="C:MWP complex"/>
    <property type="evidence" value="ECO:0007669"/>
    <property type="project" value="TreeGrafter"/>
</dbReference>
<dbReference type="OrthoDB" id="308690at2759"/>
<dbReference type="OMA" id="RYECNPV"/>
<sequence>MLLPGPTTIINRYECNPVHLATVSPDSAYLATAIKTGCSGSRIVVRKMSSHDSEDNVVASIALPGLASSGRGFSVLIWSPDSRLLMASHNEHGSIVIMSPIDNPDWKCTIEQGFRGLAACMWAPDSR</sequence>
<keyword evidence="2" id="KW-1185">Reference proteome</keyword>
<proteinExistence type="predicted"/>
<dbReference type="SUPFAM" id="SSF50969">
    <property type="entry name" value="YVTN repeat-like/Quinoprotein amine dehydrogenase"/>
    <property type="match status" value="1"/>
</dbReference>
<dbReference type="PANTHER" id="PTHR16220:SF0">
    <property type="entry name" value="WD REPEAT-CONTAINING PROTEIN WRAP73"/>
    <property type="match status" value="1"/>
</dbReference>
<feature type="non-terminal residue" evidence="1">
    <location>
        <position position="127"/>
    </location>
</feature>
<accession>C5KW56</accession>
<gene>
    <name evidence="1" type="ORF">Pmar_PMAR012120</name>
</gene>
<dbReference type="GO" id="GO:0005815">
    <property type="term" value="C:microtubule organizing center"/>
    <property type="evidence" value="ECO:0007669"/>
    <property type="project" value="TreeGrafter"/>
</dbReference>
<dbReference type="GeneID" id="9057156"/>
<dbReference type="PANTHER" id="PTHR16220">
    <property type="entry name" value="WD REPEAT PROTEIN 8-RELATED"/>
    <property type="match status" value="1"/>
</dbReference>
<dbReference type="Proteomes" id="UP000007800">
    <property type="component" value="Unassembled WGS sequence"/>
</dbReference>
<reference evidence="1 2" key="1">
    <citation type="submission" date="2008-07" db="EMBL/GenBank/DDBJ databases">
        <authorList>
            <person name="El-Sayed N."/>
            <person name="Caler E."/>
            <person name="Inman J."/>
            <person name="Amedeo P."/>
            <person name="Hass B."/>
            <person name="Wortman J."/>
        </authorList>
    </citation>
    <scope>NUCLEOTIDE SEQUENCE [LARGE SCALE GENOMIC DNA]</scope>
    <source>
        <strain evidence="2">ATCC 50983 / TXsc</strain>
    </source>
</reference>
<protein>
    <submittedName>
        <fullName evidence="1">Uncharacterized protein</fullName>
    </submittedName>
</protein>
<evidence type="ECO:0000313" key="2">
    <source>
        <dbReference type="Proteomes" id="UP000007800"/>
    </source>
</evidence>
<organism evidence="2">
    <name type="scientific">Perkinsus marinus (strain ATCC 50983 / TXsc)</name>
    <dbReference type="NCBI Taxonomy" id="423536"/>
    <lineage>
        <taxon>Eukaryota</taxon>
        <taxon>Sar</taxon>
        <taxon>Alveolata</taxon>
        <taxon>Perkinsozoa</taxon>
        <taxon>Perkinsea</taxon>
        <taxon>Perkinsida</taxon>
        <taxon>Perkinsidae</taxon>
        <taxon>Perkinsus</taxon>
    </lineage>
</organism>
<dbReference type="RefSeq" id="XP_002779492.1">
    <property type="nucleotide sequence ID" value="XM_002779446.1"/>
</dbReference>
<dbReference type="InterPro" id="IPR052778">
    <property type="entry name" value="Centrosome-WD_assoc"/>
</dbReference>
<evidence type="ECO:0000313" key="1">
    <source>
        <dbReference type="EMBL" id="EER11287.1"/>
    </source>
</evidence>
<dbReference type="EMBL" id="GG676913">
    <property type="protein sequence ID" value="EER11287.1"/>
    <property type="molecule type" value="Genomic_DNA"/>
</dbReference>
<name>C5KW56_PERM5</name>
<dbReference type="AlphaFoldDB" id="C5KW56"/>
<dbReference type="InParanoid" id="C5KW56"/>